<dbReference type="CDD" id="cd22160">
    <property type="entry name" value="F-box_AtFBL13-like"/>
    <property type="match status" value="1"/>
</dbReference>
<evidence type="ECO:0000313" key="3">
    <source>
        <dbReference type="Proteomes" id="UP001210211"/>
    </source>
</evidence>
<organism evidence="2 3">
    <name type="scientific">Rhynchospora tenuis</name>
    <dbReference type="NCBI Taxonomy" id="198213"/>
    <lineage>
        <taxon>Eukaryota</taxon>
        <taxon>Viridiplantae</taxon>
        <taxon>Streptophyta</taxon>
        <taxon>Embryophyta</taxon>
        <taxon>Tracheophyta</taxon>
        <taxon>Spermatophyta</taxon>
        <taxon>Magnoliopsida</taxon>
        <taxon>Liliopsida</taxon>
        <taxon>Poales</taxon>
        <taxon>Cyperaceae</taxon>
        <taxon>Cyperoideae</taxon>
        <taxon>Rhynchosporeae</taxon>
        <taxon>Rhynchospora</taxon>
    </lineage>
</organism>
<dbReference type="InterPro" id="IPR055302">
    <property type="entry name" value="F-box_dom-containing"/>
</dbReference>
<accession>A0AAD5ZD91</accession>
<keyword evidence="3" id="KW-1185">Reference proteome</keyword>
<dbReference type="SMART" id="SM00256">
    <property type="entry name" value="FBOX"/>
    <property type="match status" value="1"/>
</dbReference>
<reference evidence="2 3" key="1">
    <citation type="journal article" date="2022" name="Cell">
        <title>Repeat-based holocentromeres influence genome architecture and karyotype evolution.</title>
        <authorList>
            <person name="Hofstatter P.G."/>
            <person name="Thangavel G."/>
            <person name="Lux T."/>
            <person name="Neumann P."/>
            <person name="Vondrak T."/>
            <person name="Novak P."/>
            <person name="Zhang M."/>
            <person name="Costa L."/>
            <person name="Castellani M."/>
            <person name="Scott A."/>
            <person name="Toegelov H."/>
            <person name="Fuchs J."/>
            <person name="Mata-Sucre Y."/>
            <person name="Dias Y."/>
            <person name="Vanzela A.L.L."/>
            <person name="Huettel B."/>
            <person name="Almeida C.C.S."/>
            <person name="Simkova H."/>
            <person name="Souza G."/>
            <person name="Pedrosa-Harand A."/>
            <person name="Macas J."/>
            <person name="Mayer K.F.X."/>
            <person name="Houben A."/>
            <person name="Marques A."/>
        </authorList>
    </citation>
    <scope>NUCLEOTIDE SEQUENCE [LARGE SCALE GENOMIC DNA]</scope>
    <source>
        <strain evidence="2">RhyTen1mFocal</strain>
    </source>
</reference>
<dbReference type="SUPFAM" id="SSF52047">
    <property type="entry name" value="RNI-like"/>
    <property type="match status" value="1"/>
</dbReference>
<dbReference type="Pfam" id="PF24758">
    <property type="entry name" value="LRR_At5g56370"/>
    <property type="match status" value="1"/>
</dbReference>
<comment type="caution">
    <text evidence="2">The sequence shown here is derived from an EMBL/GenBank/DDBJ whole genome shotgun (WGS) entry which is preliminary data.</text>
</comment>
<dbReference type="PROSITE" id="PS50181">
    <property type="entry name" value="FBOX"/>
    <property type="match status" value="1"/>
</dbReference>
<dbReference type="Pfam" id="PF00646">
    <property type="entry name" value="F-box"/>
    <property type="match status" value="1"/>
</dbReference>
<sequence length="393" mass="45003">MKRTKREGPDLISQLPDCIIHSILSLLPVKDAIRTSVLSSRWRHLWKATPLHLDDFSLRPDNPERDNSNWPYGPLVRQAVSSLFAAHYGPIETLCLSRFQEPAFHPAMDHIVELAVQRGCIRQLTIFSALAPDVYRLPLSLLNCGSLHQLSLNGNFQFPHPLSPSMFPNLKELRLRLSGAPLPNDLLRILLSECQSLESLYLVDAKCEPVVSISSPRLRKLFAKFLQIKELIIKDAPNLESLMFTTISVTVLDAPKLQLLGFVDAQSQAFQLGRTFIDRQKYVISGSEYYSDKDIWDEQDYFSFLDHLKSVTINGFSSDQSDVKMLRYLVLHGKVLKKVTLLCSIYMSQKMVENIRRQLCIEERASSDLELVFCLEIENVDHFSPWNELIKQY</sequence>
<dbReference type="EMBL" id="JAMRDG010000002">
    <property type="protein sequence ID" value="KAJ3691235.1"/>
    <property type="molecule type" value="Genomic_DNA"/>
</dbReference>
<dbReference type="Pfam" id="PF08387">
    <property type="entry name" value="FBD"/>
    <property type="match status" value="1"/>
</dbReference>
<dbReference type="Gene3D" id="3.80.10.10">
    <property type="entry name" value="Ribonuclease Inhibitor"/>
    <property type="match status" value="1"/>
</dbReference>
<proteinExistence type="predicted"/>
<dbReference type="InterPro" id="IPR032675">
    <property type="entry name" value="LRR_dom_sf"/>
</dbReference>
<dbReference type="InterPro" id="IPR001810">
    <property type="entry name" value="F-box_dom"/>
</dbReference>
<evidence type="ECO:0000259" key="1">
    <source>
        <dbReference type="PROSITE" id="PS50181"/>
    </source>
</evidence>
<evidence type="ECO:0000313" key="2">
    <source>
        <dbReference type="EMBL" id="KAJ3691235.1"/>
    </source>
</evidence>
<dbReference type="InterPro" id="IPR055411">
    <property type="entry name" value="LRR_FXL15/At3g58940/PEG3-like"/>
</dbReference>
<dbReference type="PANTHER" id="PTHR32141:SF179">
    <property type="entry name" value="F-BOX DOMAIN-CONTAINING PROTEIN"/>
    <property type="match status" value="1"/>
</dbReference>
<dbReference type="Gene3D" id="1.20.1280.50">
    <property type="match status" value="1"/>
</dbReference>
<dbReference type="SUPFAM" id="SSF81383">
    <property type="entry name" value="F-box domain"/>
    <property type="match status" value="1"/>
</dbReference>
<protein>
    <recommendedName>
        <fullName evidence="1">F-box domain-containing protein</fullName>
    </recommendedName>
</protein>
<dbReference type="Proteomes" id="UP001210211">
    <property type="component" value="Unassembled WGS sequence"/>
</dbReference>
<feature type="domain" description="F-box" evidence="1">
    <location>
        <begin position="9"/>
        <end position="45"/>
    </location>
</feature>
<name>A0AAD5ZD91_9POAL</name>
<dbReference type="InterPro" id="IPR036047">
    <property type="entry name" value="F-box-like_dom_sf"/>
</dbReference>
<gene>
    <name evidence="2" type="ORF">LUZ61_020399</name>
</gene>
<dbReference type="AlphaFoldDB" id="A0AAD5ZD91"/>
<dbReference type="InterPro" id="IPR006566">
    <property type="entry name" value="FBD"/>
</dbReference>
<dbReference type="InterPro" id="IPR053781">
    <property type="entry name" value="F-box_AtFBL13-like"/>
</dbReference>
<dbReference type="PANTHER" id="PTHR32141">
    <property type="match status" value="1"/>
</dbReference>